<dbReference type="InParanoid" id="A0A163DIT7"/>
<evidence type="ECO:0000313" key="4">
    <source>
        <dbReference type="Proteomes" id="UP000077315"/>
    </source>
</evidence>
<dbReference type="Pfam" id="PF03732">
    <property type="entry name" value="Retrotrans_gag"/>
    <property type="match status" value="1"/>
</dbReference>
<dbReference type="GO" id="GO:0004190">
    <property type="term" value="F:aspartic-type endopeptidase activity"/>
    <property type="evidence" value="ECO:0007669"/>
    <property type="project" value="UniProtKB-KW"/>
</dbReference>
<dbReference type="SUPFAM" id="SSF50630">
    <property type="entry name" value="Acid proteases"/>
    <property type="match status" value="1"/>
</dbReference>
<keyword evidence="1" id="KW-0645">Protease</keyword>
<dbReference type="InterPro" id="IPR001969">
    <property type="entry name" value="Aspartic_peptidase_AS"/>
</dbReference>
<dbReference type="InterPro" id="IPR021109">
    <property type="entry name" value="Peptidase_aspartic_dom_sf"/>
</dbReference>
<proteinExistence type="predicted"/>
<organism evidence="3 4">
    <name type="scientific">Phycomyces blakesleeanus (strain ATCC 8743b / DSM 1359 / FGSC 10004 / NBRC 33097 / NRRL 1555)</name>
    <dbReference type="NCBI Taxonomy" id="763407"/>
    <lineage>
        <taxon>Eukaryota</taxon>
        <taxon>Fungi</taxon>
        <taxon>Fungi incertae sedis</taxon>
        <taxon>Mucoromycota</taxon>
        <taxon>Mucoromycotina</taxon>
        <taxon>Mucoromycetes</taxon>
        <taxon>Mucorales</taxon>
        <taxon>Phycomycetaceae</taxon>
        <taxon>Phycomyces</taxon>
    </lineage>
</organism>
<dbReference type="PROSITE" id="PS00141">
    <property type="entry name" value="ASP_PROTEASE"/>
    <property type="match status" value="1"/>
</dbReference>
<dbReference type="CDD" id="cd00303">
    <property type="entry name" value="retropepsin_like"/>
    <property type="match status" value="1"/>
</dbReference>
<dbReference type="AlphaFoldDB" id="A0A163DIT7"/>
<keyword evidence="1" id="KW-0064">Aspartyl protease</keyword>
<dbReference type="STRING" id="763407.A0A163DIT7"/>
<dbReference type="Proteomes" id="UP000077315">
    <property type="component" value="Unassembled WGS sequence"/>
</dbReference>
<gene>
    <name evidence="3" type="ORF">PHYBLDRAFT_72105</name>
</gene>
<reference evidence="4" key="1">
    <citation type="submission" date="2015-06" db="EMBL/GenBank/DDBJ databases">
        <title>Expansion of signal transduction pathways in fungi by whole-genome duplication.</title>
        <authorList>
            <consortium name="DOE Joint Genome Institute"/>
            <person name="Corrochano L.M."/>
            <person name="Kuo A."/>
            <person name="Marcet-Houben M."/>
            <person name="Polaino S."/>
            <person name="Salamov A."/>
            <person name="Villalobos J.M."/>
            <person name="Alvarez M.I."/>
            <person name="Avalos J."/>
            <person name="Benito E.P."/>
            <person name="Benoit I."/>
            <person name="Burger G."/>
            <person name="Camino L.P."/>
            <person name="Canovas D."/>
            <person name="Cerda-Olmedo E."/>
            <person name="Cheng J.-F."/>
            <person name="Dominguez A."/>
            <person name="Elias M."/>
            <person name="Eslava A.P."/>
            <person name="Glaser F."/>
            <person name="Grimwood J."/>
            <person name="Gutierrez G."/>
            <person name="Heitman J."/>
            <person name="Henrissat B."/>
            <person name="Iturriaga E.A."/>
            <person name="Lang B.F."/>
            <person name="Lavin J.L."/>
            <person name="Lee S."/>
            <person name="Li W."/>
            <person name="Lindquist E."/>
            <person name="Lopez-Garcia S."/>
            <person name="Luque E.M."/>
            <person name="Marcos A.T."/>
            <person name="Martin J."/>
            <person name="McCluskey K."/>
            <person name="Medina H.R."/>
            <person name="Miralles-Duran A."/>
            <person name="Miyazaki A."/>
            <person name="Munoz-Torres E."/>
            <person name="Oguiza J.A."/>
            <person name="Ohm R."/>
            <person name="Olmedo M."/>
            <person name="Orejas M."/>
            <person name="Ortiz-Castellanos L."/>
            <person name="Pisabarro A.G."/>
            <person name="Rodriguez-Romero J."/>
            <person name="Ruiz-Herrera J."/>
            <person name="Ruiz-Vazquez R."/>
            <person name="Sanz C."/>
            <person name="Schackwitz W."/>
            <person name="Schmutz J."/>
            <person name="Shahriari M."/>
            <person name="Shelest E."/>
            <person name="Silva-Franco F."/>
            <person name="Soanes D."/>
            <person name="Syed K."/>
            <person name="Tagua V.G."/>
            <person name="Talbot N.J."/>
            <person name="Thon M."/>
            <person name="De vries R.P."/>
            <person name="Wiebenga A."/>
            <person name="Yadav J.S."/>
            <person name="Braun E.L."/>
            <person name="Baker S."/>
            <person name="Garre V."/>
            <person name="Horwitz B."/>
            <person name="Torres-Martinez S."/>
            <person name="Idnurm A."/>
            <person name="Herrera-Estrella A."/>
            <person name="Gabaldon T."/>
            <person name="Grigoriev I.V."/>
        </authorList>
    </citation>
    <scope>NUCLEOTIDE SEQUENCE [LARGE SCALE GENOMIC DNA]</scope>
    <source>
        <strain evidence="4">NRRL 1555(-)</strain>
    </source>
</reference>
<sequence>MAGCTQSSIAPSTTTLPQPKPATLQCIELKTDHPAICVEFKTAVTREFHLVYSLQTSRDQLAQLQQTVTVTEYIDTFQDIQLELPEMNNEEVPNKFVHGLHPSICENVLAAHLVDVNDACNIALAYASGLQLEKFSSQASISNEPIKPKNSKDILDQYTNVINEEHKAISEEKCDPCLTADQNFLEDLHAAVDTDLPLYAAILNGQQILVLIDSGASTNYVSPQIAQLATHTLDIPGRSVETAGEHNIKINQKATLNIALNGYSNTVETFVFPTKFDLILCCTWLQAAKLVPD</sequence>
<evidence type="ECO:0000256" key="1">
    <source>
        <dbReference type="ARBA" id="ARBA00022750"/>
    </source>
</evidence>
<protein>
    <recommendedName>
        <fullName evidence="2">Retrotransposon gag domain-containing protein</fullName>
    </recommendedName>
</protein>
<evidence type="ECO:0000313" key="3">
    <source>
        <dbReference type="EMBL" id="OAD71530.1"/>
    </source>
</evidence>
<dbReference type="EMBL" id="KV440985">
    <property type="protein sequence ID" value="OAD71530.1"/>
    <property type="molecule type" value="Genomic_DNA"/>
</dbReference>
<dbReference type="RefSeq" id="XP_018289570.1">
    <property type="nucleotide sequence ID" value="XM_018442596.1"/>
</dbReference>
<evidence type="ECO:0000259" key="2">
    <source>
        <dbReference type="Pfam" id="PF03732"/>
    </source>
</evidence>
<dbReference type="InterPro" id="IPR005162">
    <property type="entry name" value="Retrotrans_gag_dom"/>
</dbReference>
<dbReference type="Gene3D" id="2.40.70.10">
    <property type="entry name" value="Acid Proteases"/>
    <property type="match status" value="1"/>
</dbReference>
<feature type="domain" description="Retrotransposon gag" evidence="2">
    <location>
        <begin position="39"/>
        <end position="101"/>
    </location>
</feature>
<name>A0A163DIT7_PHYB8</name>
<keyword evidence="1" id="KW-0378">Hydrolase</keyword>
<dbReference type="OrthoDB" id="2277465at2759"/>
<dbReference type="GO" id="GO:0006508">
    <property type="term" value="P:proteolysis"/>
    <property type="evidence" value="ECO:0007669"/>
    <property type="project" value="InterPro"/>
</dbReference>
<accession>A0A163DIT7</accession>
<dbReference type="VEuPathDB" id="FungiDB:PHYBLDRAFT_72105"/>
<keyword evidence="4" id="KW-1185">Reference proteome</keyword>
<dbReference type="GeneID" id="29003502"/>